<reference evidence="2 3" key="2">
    <citation type="journal article" date="2017" name="Front. Plant Sci.">
        <title>Gene Classification and Mining of Molecular Markers Useful in Red Clover (Trifolium pratense) Breeding.</title>
        <authorList>
            <person name="Istvanek J."/>
            <person name="Dluhosova J."/>
            <person name="Dluhos P."/>
            <person name="Patkova L."/>
            <person name="Nedelnik J."/>
            <person name="Repkova J."/>
        </authorList>
    </citation>
    <scope>NUCLEOTIDE SEQUENCE [LARGE SCALE GENOMIC DNA]</scope>
    <source>
        <strain evidence="3">cv. Tatra</strain>
        <tissue evidence="2">Young leaves</tissue>
    </source>
</reference>
<gene>
    <name evidence="2" type="ORF">L195_g005162</name>
</gene>
<dbReference type="InterPro" id="IPR013103">
    <property type="entry name" value="RVT_2"/>
</dbReference>
<protein>
    <submittedName>
        <fullName evidence="2">Retrovirus-related Pol polyprotein from transposon TNT 1-94</fullName>
    </submittedName>
</protein>
<comment type="caution">
    <text evidence="2">The sequence shown here is derived from an EMBL/GenBank/DDBJ whole genome shotgun (WGS) entry which is preliminary data.</text>
</comment>
<dbReference type="CDD" id="cd09272">
    <property type="entry name" value="RNase_HI_RT_Ty1"/>
    <property type="match status" value="1"/>
</dbReference>
<dbReference type="InterPro" id="IPR043502">
    <property type="entry name" value="DNA/RNA_pol_sf"/>
</dbReference>
<name>A0A2K3P013_TRIPR</name>
<dbReference type="EMBL" id="ASHM01002632">
    <property type="protein sequence ID" value="PNY08632.1"/>
    <property type="molecule type" value="Genomic_DNA"/>
</dbReference>
<accession>A0A2K3P013</accession>
<dbReference type="ExpressionAtlas" id="A0A2K3P013">
    <property type="expression patterns" value="baseline"/>
</dbReference>
<reference evidence="2 3" key="1">
    <citation type="journal article" date="2014" name="Am. J. Bot.">
        <title>Genome assembly and annotation for red clover (Trifolium pratense; Fabaceae).</title>
        <authorList>
            <person name="Istvanek J."/>
            <person name="Jaros M."/>
            <person name="Krenek A."/>
            <person name="Repkova J."/>
        </authorList>
    </citation>
    <scope>NUCLEOTIDE SEQUENCE [LARGE SCALE GENOMIC DNA]</scope>
    <source>
        <strain evidence="3">cv. Tatra</strain>
        <tissue evidence="2">Young leaves</tissue>
    </source>
</reference>
<evidence type="ECO:0000313" key="2">
    <source>
        <dbReference type="EMBL" id="PNY08632.1"/>
    </source>
</evidence>
<organism evidence="2 3">
    <name type="scientific">Trifolium pratense</name>
    <name type="common">Red clover</name>
    <dbReference type="NCBI Taxonomy" id="57577"/>
    <lineage>
        <taxon>Eukaryota</taxon>
        <taxon>Viridiplantae</taxon>
        <taxon>Streptophyta</taxon>
        <taxon>Embryophyta</taxon>
        <taxon>Tracheophyta</taxon>
        <taxon>Spermatophyta</taxon>
        <taxon>Magnoliopsida</taxon>
        <taxon>eudicotyledons</taxon>
        <taxon>Gunneridae</taxon>
        <taxon>Pentapetalae</taxon>
        <taxon>rosids</taxon>
        <taxon>fabids</taxon>
        <taxon>Fabales</taxon>
        <taxon>Fabaceae</taxon>
        <taxon>Papilionoideae</taxon>
        <taxon>50 kb inversion clade</taxon>
        <taxon>NPAAA clade</taxon>
        <taxon>Hologalegina</taxon>
        <taxon>IRL clade</taxon>
        <taxon>Trifolieae</taxon>
        <taxon>Trifolium</taxon>
    </lineage>
</organism>
<dbReference type="PANTHER" id="PTHR11439">
    <property type="entry name" value="GAG-POL-RELATED RETROTRANSPOSON"/>
    <property type="match status" value="1"/>
</dbReference>
<dbReference type="STRING" id="57577.A0A2K3P013"/>
<sequence>MSLTMKQYFPINHHIILHPTLSLIPLFLQTLLLTYSPPNSPSADIPSVPLTSPLPPMEPFNNLDLTDRSMHLCNTSASSQVPFSSGTPYPLSHYHTFDFLSPTHKFFFVSLANTIEPKTYAEACKSQAWITAMNTELEALSNNHTWSLVDLPPHVKPIGCKWVYKIKHKDDGSIERFKARLVAKGYNQIEGIYYFDTFSPVAKLTTVRLLLALASIHNWHIRQLDVNNAFLHGELQEDVYMQVLEGVICSSLISWKAKKRNIVARTSSEAEYRALSSATCELQWLLFLLKDLNIASTRPPVPYCDSQSVIHINSNPMFHERTKHLEIDRHLIREKIQKGILRLLHISTNEQLADFLTLSPCAHQNSNILSLS</sequence>
<dbReference type="Proteomes" id="UP000236291">
    <property type="component" value="Unassembled WGS sequence"/>
</dbReference>
<dbReference type="Pfam" id="PF07727">
    <property type="entry name" value="RVT_2"/>
    <property type="match status" value="1"/>
</dbReference>
<feature type="domain" description="Reverse transcriptase Ty1/copia-type" evidence="1">
    <location>
        <begin position="143"/>
        <end position="248"/>
    </location>
</feature>
<evidence type="ECO:0000313" key="3">
    <source>
        <dbReference type="Proteomes" id="UP000236291"/>
    </source>
</evidence>
<proteinExistence type="predicted"/>
<dbReference type="SUPFAM" id="SSF56672">
    <property type="entry name" value="DNA/RNA polymerases"/>
    <property type="match status" value="1"/>
</dbReference>
<dbReference type="PANTHER" id="PTHR11439:SF498">
    <property type="entry name" value="DNAK FAMILY PROTEIN"/>
    <property type="match status" value="1"/>
</dbReference>
<evidence type="ECO:0000259" key="1">
    <source>
        <dbReference type="Pfam" id="PF07727"/>
    </source>
</evidence>
<dbReference type="AlphaFoldDB" id="A0A2K3P013"/>